<evidence type="ECO:0000259" key="1">
    <source>
        <dbReference type="PROSITE" id="PS51688"/>
    </source>
</evidence>
<dbReference type="Pfam" id="PF13884">
    <property type="entry name" value="Peptidase_S74"/>
    <property type="match status" value="1"/>
</dbReference>
<keyword evidence="3" id="KW-1185">Reference proteome</keyword>
<accession>A0A1G9P1B1</accession>
<dbReference type="InterPro" id="IPR044914">
    <property type="entry name" value="Endosialidase_C_dom_sf"/>
</dbReference>
<dbReference type="CDD" id="cd19958">
    <property type="entry name" value="pyocin_knob"/>
    <property type="match status" value="1"/>
</dbReference>
<reference evidence="2 3" key="1">
    <citation type="submission" date="2016-10" db="EMBL/GenBank/DDBJ databases">
        <authorList>
            <person name="de Groot N.N."/>
        </authorList>
    </citation>
    <scope>NUCLEOTIDE SEQUENCE [LARGE SCALE GENOMIC DNA]</scope>
    <source>
        <strain evidence="2 3">DSM 1736</strain>
    </source>
</reference>
<gene>
    <name evidence="2" type="ORF">SAMN04488502_1011192</name>
</gene>
<dbReference type="EMBL" id="FNHB01000001">
    <property type="protein sequence ID" value="SDL92444.1"/>
    <property type="molecule type" value="Genomic_DNA"/>
</dbReference>
<evidence type="ECO:0000313" key="3">
    <source>
        <dbReference type="Proteomes" id="UP000214880"/>
    </source>
</evidence>
<name>A0A1G9P1B1_9FIRM</name>
<feature type="domain" description="Peptidase S74" evidence="1">
    <location>
        <begin position="917"/>
        <end position="1116"/>
    </location>
</feature>
<organism evidence="2 3">
    <name type="scientific">Dendrosporobacter quercicolus</name>
    <dbReference type="NCBI Taxonomy" id="146817"/>
    <lineage>
        <taxon>Bacteria</taxon>
        <taxon>Bacillati</taxon>
        <taxon>Bacillota</taxon>
        <taxon>Negativicutes</taxon>
        <taxon>Selenomonadales</taxon>
        <taxon>Sporomusaceae</taxon>
        <taxon>Dendrosporobacter</taxon>
    </lineage>
</organism>
<dbReference type="PROSITE" id="PS51688">
    <property type="entry name" value="ICA"/>
    <property type="match status" value="1"/>
</dbReference>
<dbReference type="STRING" id="146817.SAMN04488502_1011192"/>
<proteinExistence type="predicted"/>
<dbReference type="Proteomes" id="UP000214880">
    <property type="component" value="Unassembled WGS sequence"/>
</dbReference>
<sequence>MAFNFGTQYDGSGNIIRVGAYGKTTPFLMTNSNLGLYDFWAECLRAIMEDGIVKTSWTNILSKPSTLAGFGITNAVAASDVVTTATANKLLRLNSEAKLPASITGDATTLGTIPITNFPRMSQGIGSSITDFNDLPALFAFIPGYMGAVKNFSIVVSSGTAITNAPYSSGIWGYLSVTGVYNSASSGWIFLRFRDTSNRIYERQWVNGTWGVWHEIAKSSGAIFTGAVRVSNTSPSFDLVKTNASTDNKYWGAVVGDNSIAFRVLNDNYSSATTFMGVYRSGMTIDTVSFPNGNVVIGGIPLLYKSNTQAWPYVPHVGNTGVLDIGKYLDFHDTSADGLDYATRLACAPSGKLGLGGVPSSSIPSQFQVYTGGAGNSGISVHATVTGVRNGYLFGSGTAGYLDFDSTITGGVRLSSFGPLIFGGNTNAIYGESSFTEQMRITVGGFLGLGTNDPLATFHVSRPANPVSILGERNALITSAAPRATGIQLRGGSASNANARLPYGTIISYASDSTAGAEKGGLLFEIGEGNNSVTKMYLDYKGFYPSVNNTDALGLVTNRWASVYSSVYYARTLGTTSMALERAEILNGNQRVGAILFRGGNSSNQIANLDYALASGFCETATAGSEVGGFLVATRNAAGNLLDRLYVNHQGIRPASDNNFSCGQSNFRWSTLFTDHGRFTGLIKLGPNANTATNDTYMLWINRAGSPYMIGLERTSTLSSGAAAAGITFHGGNASSASANIAYGTINAYAQTATAGSEIGAFGIGTYAGGGIATRCYIDVNGIRPGNNNAYLLGASSYRWSESHIQKEYVYDIVSVGTLSPAFNASDYGTLILNGSTGGYLGFTQNNTIIGRISANSNGMYIGNNLDLPINFRRNNIDRCFIDSGAFAPSVDNNFALGGSGLRWSQIFAASATINTSDERSKTDIKDLDLGLDFVNSLRPVEFKYKVRQNELSQVEDGTETVEVEPERTETRVVTPAKYETVIIEPAKYETVVIQSEELDEEGNVITEAVTEERLVKEAVTEEKLVSEEITEEVIIPAVTKEQPKYKEVITPLPGKRPHAGLIAQEVEEVLGERDIGLFTIGEDGSHGLRYTEFIGPLIKAVQELSAKVDQQAAEIAELKNQTA</sequence>
<evidence type="ECO:0000313" key="2">
    <source>
        <dbReference type="EMBL" id="SDL92444.1"/>
    </source>
</evidence>
<dbReference type="InterPro" id="IPR030392">
    <property type="entry name" value="S74_ICA"/>
</dbReference>
<protein>
    <submittedName>
        <fullName evidence="2">Chaperone of endosialidase</fullName>
    </submittedName>
</protein>
<dbReference type="AlphaFoldDB" id="A0A1G9P1B1"/>
<dbReference type="RefSeq" id="WP_092069547.1">
    <property type="nucleotide sequence ID" value="NZ_FNHB01000001.1"/>
</dbReference>
<dbReference type="Gene3D" id="4.10.1090.10">
    <property type="entry name" value="Endosialidase, domain 4"/>
    <property type="match status" value="1"/>
</dbReference>